<dbReference type="Proteomes" id="UP000025241">
    <property type="component" value="Chromosome I"/>
</dbReference>
<accession>A0A024HIG4</accession>
<dbReference type="PATRIC" id="fig|1301098.3.peg.3499"/>
<evidence type="ECO:0000256" key="1">
    <source>
        <dbReference type="SAM" id="MobiDB-lite"/>
    </source>
</evidence>
<dbReference type="KEGG" id="pkc:PKB_3482"/>
<dbReference type="HOGENOM" id="CLU_1685113_0_0_6"/>
<evidence type="ECO:0000313" key="3">
    <source>
        <dbReference type="Proteomes" id="UP000025241"/>
    </source>
</evidence>
<feature type="region of interest" description="Disordered" evidence="1">
    <location>
        <begin position="46"/>
        <end position="69"/>
    </location>
</feature>
<protein>
    <submittedName>
        <fullName evidence="2">Uncharacterized protein</fullName>
    </submittedName>
</protein>
<reference evidence="2 3" key="2">
    <citation type="submission" date="2014-05" db="EMBL/GenBank/DDBJ databases">
        <title>Genome sequence of the 3-chlorobenzoate degrading bacterium Pseudomonas knackmussii B13 shows multiple evidence for horizontal gene transfer.</title>
        <authorList>
            <person name="Miyazaki R."/>
            <person name="Bertelli C."/>
            <person name="Falquet L."/>
            <person name="Robinson-Rechavi M."/>
            <person name="Gharib W."/>
            <person name="Roy S."/>
            <person name="Van der Meer J.R."/>
        </authorList>
    </citation>
    <scope>NUCLEOTIDE SEQUENCE [LARGE SCALE GENOMIC DNA]</scope>
    <source>
        <strain evidence="2 3">B13</strain>
    </source>
</reference>
<sequence>MPGVPSVNIISGLSALNLAGKVVRGVVAGASEFASLLAEAGSAADSRATSGTSGASAGAVASSASAASDTGGALDDFLAYMKLSPGEKLRYGVMKEMNVTQDQLDAMSPADREKVENEIAQRIREKIKLQADAGSQPVAPTATPVALMQMYSGERKQPSFDLFG</sequence>
<dbReference type="STRING" id="1301098.PKB_3482"/>
<organism evidence="2 3">
    <name type="scientific">Pseudomonas knackmussii (strain DSM 6978 / CCUG 54928 / LMG 23759 / B13)</name>
    <dbReference type="NCBI Taxonomy" id="1301098"/>
    <lineage>
        <taxon>Bacteria</taxon>
        <taxon>Pseudomonadati</taxon>
        <taxon>Pseudomonadota</taxon>
        <taxon>Gammaproteobacteria</taxon>
        <taxon>Pseudomonadales</taxon>
        <taxon>Pseudomonadaceae</taxon>
        <taxon>Pseudomonas</taxon>
    </lineage>
</organism>
<dbReference type="AlphaFoldDB" id="A0A024HIG4"/>
<evidence type="ECO:0000313" key="2">
    <source>
        <dbReference type="EMBL" id="CDF84825.1"/>
    </source>
</evidence>
<keyword evidence="3" id="KW-1185">Reference proteome</keyword>
<name>A0A024HIG4_PSEKB</name>
<reference evidence="2 3" key="1">
    <citation type="submission" date="2013-03" db="EMBL/GenBank/DDBJ databases">
        <authorList>
            <person name="Linke B."/>
        </authorList>
    </citation>
    <scope>NUCLEOTIDE SEQUENCE [LARGE SCALE GENOMIC DNA]</scope>
    <source>
        <strain evidence="2 3">B13</strain>
    </source>
</reference>
<dbReference type="eggNOG" id="ENOG5033B4G">
    <property type="taxonomic scope" value="Bacteria"/>
</dbReference>
<proteinExistence type="predicted"/>
<gene>
    <name evidence="2" type="ORF">PKB_3482</name>
</gene>
<dbReference type="EMBL" id="HG322950">
    <property type="protein sequence ID" value="CDF84825.1"/>
    <property type="molecule type" value="Genomic_DNA"/>
</dbReference>